<organism evidence="2">
    <name type="scientific">Arundo donax</name>
    <name type="common">Giant reed</name>
    <name type="synonym">Donax arundinaceus</name>
    <dbReference type="NCBI Taxonomy" id="35708"/>
    <lineage>
        <taxon>Eukaryota</taxon>
        <taxon>Viridiplantae</taxon>
        <taxon>Streptophyta</taxon>
        <taxon>Embryophyta</taxon>
        <taxon>Tracheophyta</taxon>
        <taxon>Spermatophyta</taxon>
        <taxon>Magnoliopsida</taxon>
        <taxon>Liliopsida</taxon>
        <taxon>Poales</taxon>
        <taxon>Poaceae</taxon>
        <taxon>PACMAD clade</taxon>
        <taxon>Arundinoideae</taxon>
        <taxon>Arundineae</taxon>
        <taxon>Arundo</taxon>
    </lineage>
</organism>
<reference evidence="2" key="2">
    <citation type="journal article" date="2015" name="Data Brief">
        <title>Shoot transcriptome of the giant reed, Arundo donax.</title>
        <authorList>
            <person name="Barrero R.A."/>
            <person name="Guerrero F.D."/>
            <person name="Moolhuijzen P."/>
            <person name="Goolsby J.A."/>
            <person name="Tidwell J."/>
            <person name="Bellgard S.E."/>
            <person name="Bellgard M.I."/>
        </authorList>
    </citation>
    <scope>NUCLEOTIDE SEQUENCE</scope>
    <source>
        <tissue evidence="2">Shoot tissue taken approximately 20 cm above the soil surface</tissue>
    </source>
</reference>
<dbReference type="AlphaFoldDB" id="A0A0A9CTW4"/>
<dbReference type="EMBL" id="GBRH01221065">
    <property type="protein sequence ID" value="JAD76830.1"/>
    <property type="molecule type" value="Transcribed_RNA"/>
</dbReference>
<accession>A0A0A9CTW4</accession>
<reference evidence="2" key="1">
    <citation type="submission" date="2014-09" db="EMBL/GenBank/DDBJ databases">
        <authorList>
            <person name="Magalhaes I.L.F."/>
            <person name="Oliveira U."/>
            <person name="Santos F.R."/>
            <person name="Vidigal T.H.D.A."/>
            <person name="Brescovit A.D."/>
            <person name="Santos A.J."/>
        </authorList>
    </citation>
    <scope>NUCLEOTIDE SEQUENCE</scope>
    <source>
        <tissue evidence="2">Shoot tissue taken approximately 20 cm above the soil surface</tissue>
    </source>
</reference>
<feature type="compositionally biased region" description="Low complexity" evidence="1">
    <location>
        <begin position="48"/>
        <end position="59"/>
    </location>
</feature>
<protein>
    <submittedName>
        <fullName evidence="2">Uncharacterized protein</fullName>
    </submittedName>
</protein>
<proteinExistence type="predicted"/>
<name>A0A0A9CTW4_ARUDO</name>
<evidence type="ECO:0000256" key="1">
    <source>
        <dbReference type="SAM" id="MobiDB-lite"/>
    </source>
</evidence>
<feature type="region of interest" description="Disordered" evidence="1">
    <location>
        <begin position="37"/>
        <end position="59"/>
    </location>
</feature>
<sequence length="173" mass="18275">MPIAAATWSPPVTPVSLSPGQTPKMVPTVKFVSTMLEPSRGSNATLKPPSTGPSMSCSSGTSSEHAYLQTWEYSKASKRSLLASMSTASCSSPKELTHAVPPQDAVRTLNAIVLIASPMQVSSLMRFLSGVAFVRNSSRLSPISHRVLSAARLAALDCLNESGRAVFNRTDSP</sequence>
<evidence type="ECO:0000313" key="2">
    <source>
        <dbReference type="EMBL" id="JAD76830.1"/>
    </source>
</evidence>